<reference evidence="2" key="1">
    <citation type="submission" date="2015-06" db="EMBL/GenBank/DDBJ databases">
        <authorList>
            <person name="Nguyen H."/>
        </authorList>
    </citation>
    <scope>NUCLEOTIDE SEQUENCE</scope>
    <source>
        <strain evidence="2">DAOM 180753</strain>
    </source>
</reference>
<reference evidence="2" key="2">
    <citation type="journal article" date="2016" name="Fungal Biol.">
        <title>Ochratoxin A production by Penicillium thymicola.</title>
        <authorList>
            <person name="Nguyen H.D.T."/>
            <person name="McMullin D.R."/>
            <person name="Ponomareva E."/>
            <person name="Riley R."/>
            <person name="Pomraning K.R."/>
            <person name="Baker S.E."/>
            <person name="Seifert K.A."/>
        </authorList>
    </citation>
    <scope>NUCLEOTIDE SEQUENCE</scope>
    <source>
        <strain evidence="2">DAOM 180753</strain>
    </source>
</reference>
<protein>
    <recommendedName>
        <fullName evidence="4">BZIP domain-containing protein</fullName>
    </recommendedName>
</protein>
<gene>
    <name evidence="2" type="ORF">VN97_g12235</name>
</gene>
<dbReference type="PANTHER" id="PTHR38116">
    <property type="entry name" value="CHROMOSOME 7, WHOLE GENOME SHOTGUN SEQUENCE"/>
    <property type="match status" value="1"/>
</dbReference>
<dbReference type="EMBL" id="LACB01000845">
    <property type="protein sequence ID" value="KAJ9481256.1"/>
    <property type="molecule type" value="Genomic_DNA"/>
</dbReference>
<accession>A0AAI9X279</accession>
<dbReference type="Proteomes" id="UP001227192">
    <property type="component" value="Unassembled WGS sequence"/>
</dbReference>
<dbReference type="InterPro" id="IPR021833">
    <property type="entry name" value="DUF3425"/>
</dbReference>
<dbReference type="AlphaFoldDB" id="A0AAI9X279"/>
<evidence type="ECO:0000313" key="2">
    <source>
        <dbReference type="EMBL" id="KAJ9481256.1"/>
    </source>
</evidence>
<evidence type="ECO:0008006" key="4">
    <source>
        <dbReference type="Google" id="ProtNLM"/>
    </source>
</evidence>
<name>A0AAI9X279_PENTH</name>
<proteinExistence type="predicted"/>
<comment type="caution">
    <text evidence="2">The sequence shown here is derived from an EMBL/GenBank/DDBJ whole genome shotgun (WGS) entry which is preliminary data.</text>
</comment>
<dbReference type="PANTHER" id="PTHR38116:SF1">
    <property type="entry name" value="BZIP DOMAIN-CONTAINING PROTEIN"/>
    <property type="match status" value="1"/>
</dbReference>
<sequence>MKMKGTNSELGIRPTSRPNFLTSDHFVPQLHPFKMTAHFDNQPALEPMTSSNPRDMLDPATRRRLQNRLNQRASRKRKALESKVQHKTPDRKWIVYVDDSNIPKSSTSTSHQVTQLSLPPTQNEEYLSYFKSSEPDEFMNKLYGKSLHTIENPVLSRNPTFCDAQFNVFRAISINANLMGLTFDLLNEDLASQFNLDGPLMSAVHLPASLFPSQKQRKIIHHPWIDLIPMLSLREALLIRADVIDEDELCVDFYGTCAPSQEVGIRVWGEAWDPFAYEFSEAIIRKWSWMATDCPDIVKSSNYWRRQRGEKPIVFEVE</sequence>
<evidence type="ECO:0000256" key="1">
    <source>
        <dbReference type="SAM" id="MobiDB-lite"/>
    </source>
</evidence>
<evidence type="ECO:0000313" key="3">
    <source>
        <dbReference type="Proteomes" id="UP001227192"/>
    </source>
</evidence>
<dbReference type="CDD" id="cd14688">
    <property type="entry name" value="bZIP_YAP"/>
    <property type="match status" value="1"/>
</dbReference>
<feature type="region of interest" description="Disordered" evidence="1">
    <location>
        <begin position="1"/>
        <end position="20"/>
    </location>
</feature>
<keyword evidence="3" id="KW-1185">Reference proteome</keyword>
<organism evidence="2 3">
    <name type="scientific">Penicillium thymicola</name>
    <dbReference type="NCBI Taxonomy" id="293382"/>
    <lineage>
        <taxon>Eukaryota</taxon>
        <taxon>Fungi</taxon>
        <taxon>Dikarya</taxon>
        <taxon>Ascomycota</taxon>
        <taxon>Pezizomycotina</taxon>
        <taxon>Eurotiomycetes</taxon>
        <taxon>Eurotiomycetidae</taxon>
        <taxon>Eurotiales</taxon>
        <taxon>Aspergillaceae</taxon>
        <taxon>Penicillium</taxon>
    </lineage>
</organism>
<dbReference type="Pfam" id="PF11905">
    <property type="entry name" value="DUF3425"/>
    <property type="match status" value="1"/>
</dbReference>